<sequence length="87" mass="10286">MMWWYGPDMNGWGYALMTLSMLVFWGLVIFAVVVGWRRVGRDERSADRQPRPEEVLAHRFAGGEIDEQEYRQRLQTLREHGRHVPSP</sequence>
<feature type="transmembrane region" description="Helical" evidence="1">
    <location>
        <begin position="12"/>
        <end position="36"/>
    </location>
</feature>
<dbReference type="EMBL" id="BAAAVV010000003">
    <property type="protein sequence ID" value="GAA3164237.1"/>
    <property type="molecule type" value="Genomic_DNA"/>
</dbReference>
<keyword evidence="1" id="KW-0812">Transmembrane</keyword>
<organism evidence="2 3">
    <name type="scientific">Blastococcus jejuensis</name>
    <dbReference type="NCBI Taxonomy" id="351224"/>
    <lineage>
        <taxon>Bacteria</taxon>
        <taxon>Bacillati</taxon>
        <taxon>Actinomycetota</taxon>
        <taxon>Actinomycetes</taxon>
        <taxon>Geodermatophilales</taxon>
        <taxon>Geodermatophilaceae</taxon>
        <taxon>Blastococcus</taxon>
    </lineage>
</organism>
<comment type="caution">
    <text evidence="2">The sequence shown here is derived from an EMBL/GenBank/DDBJ whole genome shotgun (WGS) entry which is preliminary data.</text>
</comment>
<keyword evidence="1" id="KW-0472">Membrane</keyword>
<evidence type="ECO:0000256" key="1">
    <source>
        <dbReference type="SAM" id="Phobius"/>
    </source>
</evidence>
<gene>
    <name evidence="2" type="ORF">GCM10010531_15540</name>
</gene>
<name>A0ABP6P2I1_9ACTN</name>
<protein>
    <submittedName>
        <fullName evidence="2">SHOCT domain-containing protein</fullName>
    </submittedName>
</protein>
<reference evidence="3" key="1">
    <citation type="journal article" date="2019" name="Int. J. Syst. Evol. Microbiol.">
        <title>The Global Catalogue of Microorganisms (GCM) 10K type strain sequencing project: providing services to taxonomists for standard genome sequencing and annotation.</title>
        <authorList>
            <consortium name="The Broad Institute Genomics Platform"/>
            <consortium name="The Broad Institute Genome Sequencing Center for Infectious Disease"/>
            <person name="Wu L."/>
            <person name="Ma J."/>
        </authorList>
    </citation>
    <scope>NUCLEOTIDE SEQUENCE [LARGE SCALE GENOMIC DNA]</scope>
    <source>
        <strain evidence="3">JCM 15614</strain>
    </source>
</reference>
<evidence type="ECO:0000313" key="3">
    <source>
        <dbReference type="Proteomes" id="UP001499924"/>
    </source>
</evidence>
<dbReference type="Proteomes" id="UP001499924">
    <property type="component" value="Unassembled WGS sequence"/>
</dbReference>
<keyword evidence="1" id="KW-1133">Transmembrane helix</keyword>
<accession>A0ABP6P2I1</accession>
<proteinExistence type="predicted"/>
<keyword evidence="3" id="KW-1185">Reference proteome</keyword>
<evidence type="ECO:0000313" key="2">
    <source>
        <dbReference type="EMBL" id="GAA3164237.1"/>
    </source>
</evidence>